<evidence type="ECO:0000256" key="1">
    <source>
        <dbReference type="SAM" id="SignalP"/>
    </source>
</evidence>
<gene>
    <name evidence="2" type="ORF">ILYODFUR_024868</name>
</gene>
<dbReference type="Proteomes" id="UP001482620">
    <property type="component" value="Unassembled WGS sequence"/>
</dbReference>
<feature type="signal peptide" evidence="1">
    <location>
        <begin position="1"/>
        <end position="28"/>
    </location>
</feature>
<evidence type="ECO:0000313" key="3">
    <source>
        <dbReference type="Proteomes" id="UP001482620"/>
    </source>
</evidence>
<feature type="chain" id="PRO_5045846316" evidence="1">
    <location>
        <begin position="29"/>
        <end position="110"/>
    </location>
</feature>
<organism evidence="2 3">
    <name type="scientific">Ilyodon furcidens</name>
    <name type="common">goldbreast splitfin</name>
    <dbReference type="NCBI Taxonomy" id="33524"/>
    <lineage>
        <taxon>Eukaryota</taxon>
        <taxon>Metazoa</taxon>
        <taxon>Chordata</taxon>
        <taxon>Craniata</taxon>
        <taxon>Vertebrata</taxon>
        <taxon>Euteleostomi</taxon>
        <taxon>Actinopterygii</taxon>
        <taxon>Neopterygii</taxon>
        <taxon>Teleostei</taxon>
        <taxon>Neoteleostei</taxon>
        <taxon>Acanthomorphata</taxon>
        <taxon>Ovalentaria</taxon>
        <taxon>Atherinomorphae</taxon>
        <taxon>Cyprinodontiformes</taxon>
        <taxon>Goodeidae</taxon>
        <taxon>Ilyodon</taxon>
    </lineage>
</organism>
<proteinExistence type="predicted"/>
<name>A0ABV0V5V6_9TELE</name>
<reference evidence="2 3" key="1">
    <citation type="submission" date="2021-06" db="EMBL/GenBank/DDBJ databases">
        <authorList>
            <person name="Palmer J.M."/>
        </authorList>
    </citation>
    <scope>NUCLEOTIDE SEQUENCE [LARGE SCALE GENOMIC DNA]</scope>
    <source>
        <strain evidence="3">if_2019</strain>
        <tissue evidence="2">Muscle</tissue>
    </source>
</reference>
<comment type="caution">
    <text evidence="2">The sequence shown here is derived from an EMBL/GenBank/DDBJ whole genome shotgun (WGS) entry which is preliminary data.</text>
</comment>
<sequence>MDMQPDPLHSEWAQCVSVFCSVLVLLLAHKSEDGFFSPPQINSETRGPHVFIRMASERKVGCPPSWQQKYIKTKYVNKTKTEEQDLSHFIHLVVKKHQICLNLEVNRDLI</sequence>
<keyword evidence="3" id="KW-1185">Reference proteome</keyword>
<accession>A0ABV0V5V6</accession>
<protein>
    <submittedName>
        <fullName evidence="2">Uncharacterized protein</fullName>
    </submittedName>
</protein>
<dbReference type="EMBL" id="JAHRIQ010095671">
    <property type="protein sequence ID" value="MEQ2252738.1"/>
    <property type="molecule type" value="Genomic_DNA"/>
</dbReference>
<keyword evidence="1" id="KW-0732">Signal</keyword>
<evidence type="ECO:0000313" key="2">
    <source>
        <dbReference type="EMBL" id="MEQ2252738.1"/>
    </source>
</evidence>